<dbReference type="InterPro" id="IPR018796">
    <property type="entry name" value="COA8"/>
</dbReference>
<dbReference type="GO" id="GO:0005743">
    <property type="term" value="C:mitochondrial inner membrane"/>
    <property type="evidence" value="ECO:0007669"/>
    <property type="project" value="UniProtKB-SubCell"/>
</dbReference>
<protein>
    <submittedName>
        <fullName evidence="9">Uncharacterized protein</fullName>
    </submittedName>
</protein>
<reference evidence="9" key="1">
    <citation type="journal article" date="2022" name="G3 (Bethesda)">
        <title>High quality genome of the basidiomycete yeast Dioszegia hungarica PDD-24b-2 isolated from cloud water.</title>
        <authorList>
            <person name="Jarrige D."/>
            <person name="Haridas S."/>
            <person name="Bleykasten-Grosshans C."/>
            <person name="Joly M."/>
            <person name="Nadalig T."/>
            <person name="Sancelme M."/>
            <person name="Vuilleumier S."/>
            <person name="Grigoriev I.V."/>
            <person name="Amato P."/>
            <person name="Bringel F."/>
        </authorList>
    </citation>
    <scope>NUCLEOTIDE SEQUENCE</scope>
    <source>
        <strain evidence="9">PDD-24b-2</strain>
    </source>
</reference>
<keyword evidence="8" id="KW-0732">Signal</keyword>
<dbReference type="PANTHER" id="PTHR31107:SF2">
    <property type="entry name" value="CYTOCHROME C OXIDASE ASSEMBLY FACTOR 8"/>
    <property type="match status" value="1"/>
</dbReference>
<dbReference type="Proteomes" id="UP001164286">
    <property type="component" value="Unassembled WGS sequence"/>
</dbReference>
<evidence type="ECO:0000256" key="4">
    <source>
        <dbReference type="ARBA" id="ARBA00022946"/>
    </source>
</evidence>
<evidence type="ECO:0000313" key="10">
    <source>
        <dbReference type="Proteomes" id="UP001164286"/>
    </source>
</evidence>
<feature type="region of interest" description="Disordered" evidence="7">
    <location>
        <begin position="64"/>
        <end position="84"/>
    </location>
</feature>
<evidence type="ECO:0000256" key="2">
    <source>
        <dbReference type="ARBA" id="ARBA00005453"/>
    </source>
</evidence>
<evidence type="ECO:0000256" key="8">
    <source>
        <dbReference type="SAM" id="SignalP"/>
    </source>
</evidence>
<dbReference type="PANTHER" id="PTHR31107">
    <property type="entry name" value="APOPTOGENIC PROTEIN 1, MITOCHONDRIAL"/>
    <property type="match status" value="1"/>
</dbReference>
<name>A0AA38H4G9_9TREE</name>
<keyword evidence="4" id="KW-0809">Transit peptide</keyword>
<dbReference type="GO" id="GO:0097193">
    <property type="term" value="P:intrinsic apoptotic signaling pathway"/>
    <property type="evidence" value="ECO:0007669"/>
    <property type="project" value="InterPro"/>
</dbReference>
<accession>A0AA38H4G9</accession>
<evidence type="ECO:0000256" key="5">
    <source>
        <dbReference type="ARBA" id="ARBA00023128"/>
    </source>
</evidence>
<evidence type="ECO:0000256" key="6">
    <source>
        <dbReference type="ARBA" id="ARBA00023136"/>
    </source>
</evidence>
<feature type="chain" id="PRO_5041306439" evidence="8">
    <location>
        <begin position="26"/>
        <end position="194"/>
    </location>
</feature>
<gene>
    <name evidence="9" type="ORF">MKK02DRAFT_40666</name>
</gene>
<evidence type="ECO:0000313" key="9">
    <source>
        <dbReference type="EMBL" id="KAI9632364.1"/>
    </source>
</evidence>
<keyword evidence="6" id="KW-0472">Membrane</keyword>
<keyword evidence="10" id="KW-1185">Reference proteome</keyword>
<evidence type="ECO:0000256" key="3">
    <source>
        <dbReference type="ARBA" id="ARBA00022792"/>
    </source>
</evidence>
<feature type="signal peptide" evidence="8">
    <location>
        <begin position="1"/>
        <end position="25"/>
    </location>
</feature>
<feature type="region of interest" description="Disordered" evidence="7">
    <location>
        <begin position="26"/>
        <end position="49"/>
    </location>
</feature>
<dbReference type="RefSeq" id="XP_052942141.1">
    <property type="nucleotide sequence ID" value="XM_053091207.1"/>
</dbReference>
<keyword evidence="3" id="KW-0999">Mitochondrion inner membrane</keyword>
<comment type="caution">
    <text evidence="9">The sequence shown here is derived from an EMBL/GenBank/DDBJ whole genome shotgun (WGS) entry which is preliminary data.</text>
</comment>
<comment type="similarity">
    <text evidence="2">Belongs to the COA8 family.</text>
</comment>
<organism evidence="9 10">
    <name type="scientific">Dioszegia hungarica</name>
    <dbReference type="NCBI Taxonomy" id="4972"/>
    <lineage>
        <taxon>Eukaryota</taxon>
        <taxon>Fungi</taxon>
        <taxon>Dikarya</taxon>
        <taxon>Basidiomycota</taxon>
        <taxon>Agaricomycotina</taxon>
        <taxon>Tremellomycetes</taxon>
        <taxon>Tremellales</taxon>
        <taxon>Bulleribasidiaceae</taxon>
        <taxon>Dioszegia</taxon>
    </lineage>
</organism>
<dbReference type="AlphaFoldDB" id="A0AA38H4G9"/>
<dbReference type="EMBL" id="JAKWFO010000014">
    <property type="protein sequence ID" value="KAI9632364.1"/>
    <property type="molecule type" value="Genomic_DNA"/>
</dbReference>
<evidence type="ECO:0000256" key="1">
    <source>
        <dbReference type="ARBA" id="ARBA00004443"/>
    </source>
</evidence>
<proteinExistence type="inferred from homology"/>
<keyword evidence="5" id="KW-0496">Mitochondrion</keyword>
<sequence length="194" mass="22421">MIQPLTHRASPVALWILIRHASTSASPAAPAPRRRRRQVEAKAGDDLIAPPDSISNIRPVIYASSPSSRHQTANSPYSTGEFPNASAPSRLGELELEWRLRRERVDAMNHRFWADRNQEFNAQLALRLSLLPTPASPPTPEDIKRREDVLSQFYADWQASNRDRMGVWVRRWWREVWEGLRMQGKVHWTRMLGR</sequence>
<comment type="subcellular location">
    <subcellularLocation>
        <location evidence="1">Mitochondrion inner membrane</location>
        <topology evidence="1">Peripheral membrane protein</topology>
        <orientation evidence="1">Matrix side</orientation>
    </subcellularLocation>
</comment>
<dbReference type="GeneID" id="77730412"/>
<feature type="compositionally biased region" description="Polar residues" evidence="7">
    <location>
        <begin position="64"/>
        <end position="78"/>
    </location>
</feature>
<evidence type="ECO:0000256" key="7">
    <source>
        <dbReference type="SAM" id="MobiDB-lite"/>
    </source>
</evidence>
<dbReference type="Pfam" id="PF10231">
    <property type="entry name" value="COA8"/>
    <property type="match status" value="1"/>
</dbReference>